<dbReference type="SMART" id="SM00507">
    <property type="entry name" value="HNHc"/>
    <property type="match status" value="1"/>
</dbReference>
<feature type="coiled-coil region" evidence="1">
    <location>
        <begin position="1"/>
        <end position="28"/>
    </location>
</feature>
<dbReference type="Gene3D" id="1.10.30.50">
    <property type="match status" value="1"/>
</dbReference>
<dbReference type="InterPro" id="IPR003615">
    <property type="entry name" value="HNH_nuc"/>
</dbReference>
<evidence type="ECO:0000256" key="1">
    <source>
        <dbReference type="SAM" id="Coils"/>
    </source>
</evidence>
<accession>A0ABT8K5X1</accession>
<evidence type="ECO:0000256" key="2">
    <source>
        <dbReference type="SAM" id="MobiDB-lite"/>
    </source>
</evidence>
<dbReference type="RefSeq" id="WP_301229404.1">
    <property type="nucleotide sequence ID" value="NZ_JAROCG010000002.1"/>
</dbReference>
<feature type="domain" description="HNH nuclease" evidence="3">
    <location>
        <begin position="369"/>
        <end position="421"/>
    </location>
</feature>
<keyword evidence="5" id="KW-1185">Reference proteome</keyword>
<name>A0ABT8K5X1_9MICC</name>
<gene>
    <name evidence="4" type="ORF">P5G52_16155</name>
</gene>
<comment type="caution">
    <text evidence="4">The sequence shown here is derived from an EMBL/GenBank/DDBJ whole genome shotgun (WGS) entry which is preliminary data.</text>
</comment>
<evidence type="ECO:0000259" key="3">
    <source>
        <dbReference type="SMART" id="SM00507"/>
    </source>
</evidence>
<keyword evidence="1" id="KW-0175">Coiled coil</keyword>
<sequence length="457" mass="49438">MAQLTDELDEALAELSSLEAEKARLQACVVVAVERVRCLIDRRASARFLQSARNRGGNLGDTLAAAEVACLLRTSERSAFRLVQQAQMLCTYHPTTLAALRDGSISWNHATTLIHEYTGVPAATALAVEAALLPVAIRTTTTKLAYQARRLRNQYHPDSIDQRARSAEARRRVEMEPDDDAMAWLSVYLPATSATAIDAHLTGAARQLQGPAERRTLAQLRTDIFVDLLLPVPAASPRLVQPGPDAELRGAFRGPRARAPRASGEGHPQAVDHGEDAGWDAGENTGGAEPLTATPLPDGLRAHINVTVPVLSLLGVDDAPAQLEGYGPIPAELARRIAAHAPSFTRLLTHPETGAVLSVGRTTYAVPSDLKNWLRVRDRTCRHPGCNIPASRSELDHTTPWAHGGGTNHDNLAHLCRKHHMFKSEGLWHYEQARPGVLTATSIAGRTYTATADDPPF</sequence>
<dbReference type="EMBL" id="JAROCG010000002">
    <property type="protein sequence ID" value="MDN4612403.1"/>
    <property type="molecule type" value="Genomic_DNA"/>
</dbReference>
<dbReference type="InterPro" id="IPR003870">
    <property type="entry name" value="DUF222"/>
</dbReference>
<dbReference type="CDD" id="cd00085">
    <property type="entry name" value="HNHc"/>
    <property type="match status" value="1"/>
</dbReference>
<organism evidence="4 5">
    <name type="scientific">Arthrobacter burdickii</name>
    <dbReference type="NCBI Taxonomy" id="3035920"/>
    <lineage>
        <taxon>Bacteria</taxon>
        <taxon>Bacillati</taxon>
        <taxon>Actinomycetota</taxon>
        <taxon>Actinomycetes</taxon>
        <taxon>Micrococcales</taxon>
        <taxon>Micrococcaceae</taxon>
        <taxon>Arthrobacter</taxon>
    </lineage>
</organism>
<feature type="region of interest" description="Disordered" evidence="2">
    <location>
        <begin position="236"/>
        <end position="294"/>
    </location>
</feature>
<evidence type="ECO:0000313" key="5">
    <source>
        <dbReference type="Proteomes" id="UP001174209"/>
    </source>
</evidence>
<reference evidence="4" key="1">
    <citation type="submission" date="2023-06" db="EMBL/GenBank/DDBJ databases">
        <title>MT1 and MT2 Draft Genomes of Novel Species.</title>
        <authorList>
            <person name="Venkateswaran K."/>
        </authorList>
    </citation>
    <scope>NUCLEOTIDE SEQUENCE</scope>
    <source>
        <strain evidence="4">IIF3SC-B10</strain>
    </source>
</reference>
<evidence type="ECO:0000313" key="4">
    <source>
        <dbReference type="EMBL" id="MDN4612403.1"/>
    </source>
</evidence>
<protein>
    <submittedName>
        <fullName evidence="4">DUF222 domain-containing protein</fullName>
    </submittedName>
</protein>
<proteinExistence type="predicted"/>
<dbReference type="Pfam" id="PF02720">
    <property type="entry name" value="DUF222"/>
    <property type="match status" value="2"/>
</dbReference>
<dbReference type="Proteomes" id="UP001174209">
    <property type="component" value="Unassembled WGS sequence"/>
</dbReference>